<evidence type="ECO:0000256" key="9">
    <source>
        <dbReference type="RuleBase" id="RU364109"/>
    </source>
</evidence>
<dbReference type="GO" id="GO:0005737">
    <property type="term" value="C:cytoplasm"/>
    <property type="evidence" value="ECO:0007669"/>
    <property type="project" value="TreeGrafter"/>
</dbReference>
<evidence type="ECO:0000256" key="7">
    <source>
        <dbReference type="ARBA" id="ARBA00047899"/>
    </source>
</evidence>
<dbReference type="PROSITE" id="PS51189">
    <property type="entry name" value="FAT"/>
    <property type="match status" value="1"/>
</dbReference>
<keyword evidence="9" id="KW-0723">Serine/threonine-protein kinase</keyword>
<feature type="region of interest" description="Disordered" evidence="10">
    <location>
        <begin position="2329"/>
        <end position="2373"/>
    </location>
</feature>
<gene>
    <name evidence="14" type="primary">TOR1_1</name>
    <name evidence="14" type="ORF">IWQ60_004591</name>
</gene>
<dbReference type="SUPFAM" id="SSF47212">
    <property type="entry name" value="FKBP12-rapamycin-binding domain of FKBP-rapamycin-associated protein (FRAP)"/>
    <property type="match status" value="1"/>
</dbReference>
<dbReference type="Gene3D" id="1.25.10.10">
    <property type="entry name" value="Leucine-rich Repeat Variant"/>
    <property type="match status" value="5"/>
</dbReference>
<evidence type="ECO:0000259" key="11">
    <source>
        <dbReference type="PROSITE" id="PS50290"/>
    </source>
</evidence>
<evidence type="ECO:0000256" key="10">
    <source>
        <dbReference type="SAM" id="MobiDB-lite"/>
    </source>
</evidence>
<evidence type="ECO:0000256" key="3">
    <source>
        <dbReference type="ARBA" id="ARBA00022737"/>
    </source>
</evidence>
<dbReference type="FunFam" id="3.30.1010.10:FF:000006">
    <property type="entry name" value="Serine/threonine-protein kinase TOR"/>
    <property type="match status" value="1"/>
</dbReference>
<dbReference type="Pfam" id="PF08771">
    <property type="entry name" value="FRB_dom"/>
    <property type="match status" value="1"/>
</dbReference>
<dbReference type="GO" id="GO:0016242">
    <property type="term" value="P:negative regulation of macroautophagy"/>
    <property type="evidence" value="ECO:0007669"/>
    <property type="project" value="TreeGrafter"/>
</dbReference>
<reference evidence="14" key="1">
    <citation type="submission" date="2022-07" db="EMBL/GenBank/DDBJ databases">
        <title>Phylogenomic reconstructions and comparative analyses of Kickxellomycotina fungi.</title>
        <authorList>
            <person name="Reynolds N.K."/>
            <person name="Stajich J.E."/>
            <person name="Barry K."/>
            <person name="Grigoriev I.V."/>
            <person name="Crous P."/>
            <person name="Smith M.E."/>
        </authorList>
    </citation>
    <scope>NUCLEOTIDE SEQUENCE</scope>
    <source>
        <strain evidence="14">RSA 861</strain>
    </source>
</reference>
<dbReference type="FunFam" id="1.10.1070.11:FF:000029">
    <property type="entry name" value="Serine/threonine-protein kinase TOR"/>
    <property type="match status" value="1"/>
</dbReference>
<dbReference type="GO" id="GO:0004674">
    <property type="term" value="F:protein serine/threonine kinase activity"/>
    <property type="evidence" value="ECO:0007669"/>
    <property type="project" value="UniProtKB-KW"/>
</dbReference>
<keyword evidence="3" id="KW-0677">Repeat</keyword>
<evidence type="ECO:0000313" key="14">
    <source>
        <dbReference type="EMBL" id="KAJ1925394.1"/>
    </source>
</evidence>
<dbReference type="PROSITE" id="PS51190">
    <property type="entry name" value="FATC"/>
    <property type="match status" value="1"/>
</dbReference>
<keyword evidence="4 9" id="KW-0547">Nucleotide-binding</keyword>
<evidence type="ECO:0000313" key="15">
    <source>
        <dbReference type="Proteomes" id="UP001150569"/>
    </source>
</evidence>
<dbReference type="InterPro" id="IPR050517">
    <property type="entry name" value="DDR_Repair_Kinase"/>
</dbReference>
<dbReference type="EMBL" id="JANBPT010000225">
    <property type="protein sequence ID" value="KAJ1925394.1"/>
    <property type="molecule type" value="Genomic_DNA"/>
</dbReference>
<dbReference type="EC" id="2.7.11.1" evidence="9"/>
<evidence type="ECO:0000259" key="13">
    <source>
        <dbReference type="PROSITE" id="PS51190"/>
    </source>
</evidence>
<dbReference type="GO" id="GO:0005634">
    <property type="term" value="C:nucleus"/>
    <property type="evidence" value="ECO:0007669"/>
    <property type="project" value="TreeGrafter"/>
</dbReference>
<feature type="compositionally biased region" description="Low complexity" evidence="10">
    <location>
        <begin position="2329"/>
        <end position="2355"/>
    </location>
</feature>
<evidence type="ECO:0000256" key="2">
    <source>
        <dbReference type="ARBA" id="ARBA00022679"/>
    </source>
</evidence>
<comment type="catalytic activity">
    <reaction evidence="8">
        <text>L-seryl-[protein] + ATP = O-phospho-L-seryl-[protein] + ADP + H(+)</text>
        <dbReference type="Rhea" id="RHEA:17989"/>
        <dbReference type="Rhea" id="RHEA-COMP:9863"/>
        <dbReference type="Rhea" id="RHEA-COMP:11604"/>
        <dbReference type="ChEBI" id="CHEBI:15378"/>
        <dbReference type="ChEBI" id="CHEBI:29999"/>
        <dbReference type="ChEBI" id="CHEBI:30616"/>
        <dbReference type="ChEBI" id="CHEBI:83421"/>
        <dbReference type="ChEBI" id="CHEBI:456216"/>
        <dbReference type="EC" id="2.7.11.1"/>
    </reaction>
</comment>
<dbReference type="Pfam" id="PF02260">
    <property type="entry name" value="FATC"/>
    <property type="match status" value="1"/>
</dbReference>
<dbReference type="SMART" id="SM01345">
    <property type="entry name" value="Rapamycin_bind"/>
    <property type="match status" value="1"/>
</dbReference>
<dbReference type="GO" id="GO:0031931">
    <property type="term" value="C:TORC1 complex"/>
    <property type="evidence" value="ECO:0007669"/>
    <property type="project" value="TreeGrafter"/>
</dbReference>
<dbReference type="Pfam" id="PF00454">
    <property type="entry name" value="PI3_PI4_kinase"/>
    <property type="match status" value="1"/>
</dbReference>
<dbReference type="SMART" id="SM00146">
    <property type="entry name" value="PI3Kc"/>
    <property type="match status" value="1"/>
</dbReference>
<dbReference type="InterPro" id="IPR011989">
    <property type="entry name" value="ARM-like"/>
</dbReference>
<dbReference type="OrthoDB" id="381190at2759"/>
<dbReference type="CDD" id="cd05169">
    <property type="entry name" value="PIKKc_TOR"/>
    <property type="match status" value="1"/>
</dbReference>
<sequence length="2433" mass="273225">MVAPAALPATHGINSFLLMLRSRDYAVRRKAMQELTVILEAWRTESYSSNARGLNEFKHQFSEMSNSTDPSVKLVGAAGLETVIPLFIDEDSTVLARYSHILLKLLQSDDIAVVRHAVRASVMLLQIAGSLTPSMLEATLTSAIEWLQGERLDTRRHAAVLLLREIATKMPNSVYSYVNQALQAMWGTLRDSKPSVRMDTSEALGALLDIVERRETPFRPTLLTGLYDEAQNGIKMQTLECLHSSLLVFQQLLKHSGMFMSAHYREVATLVYRVRDHRELLIRQAAIRLMEILAQYSPSDFRRPLDFSAAGGGGSLLPGATGDEPAMQLFVTYLLGQLKKEKERPAAYRALGEIALQERNDFLPYVSPTVQQIKEFLAPKSKHRADPDTEEAIMQCISHFAQALGPAMAKYLHDSLDLLFVSGLTPNLQRALNQIALNVNQMLPAVQARLLDELSWLLAGQAYVAAGAPARLTTGAGMAGSATAHGPAAGGSAAVVNGGHYPATGAARAHERPTEGRLILALETLGEFNFQPHNLTEFVCDHVLPYIESDSVDVQMAAITAVNAVFDKDKICQQTSQHAYQIVNEVLQVLLSVAVADSDALVRARALKDLTRNFDHQLAQSDNIRMFSLALNDETVEVKLLAVGILGRLVSRNPAQVLPFLRRALLQVLTELECAPHAKVREECCRSLDELARSAPQWIRAYIVPIYKSLFPRIKDPNPAVSVAALDALAAVARAGGEDLRNYLGQIMPVLTEILGDQIAPQRRVPALRVLTYLGTYAGVVITPYTEYPSLMNYLIAILKHEKGDELRQEALRALGTLGAIDPYQHHSTVQNHAVEAGRPATGPGSETDGASDEWLATSSLFTDDYDLTIVINALVKILADPSLAGHHSVVIQALMHLFTTLTHRCFRFLGKIVPAFTHEMKVCPTTVLDFYFEQLSILILICKQNIRPHLDDMFALFDLHWGLGPGIQVTITGMLEAISRALEGDFREYLPKVLPALMEAAESDTSERRPLTLKVMHAVATFGTNIEEYIHFVMPVFIRIIERADTPATIRRRALHTSCLVAETVNCRGFASRLVHCVTRLLAAPNQYDHDRDVTDAALDALCVMICQLQQDYLPFISVVDKVIQRHKIPAAKYNLHLGKLVNNEPLPRSVTIPNLDQLVHRRGSRTSLLESGAAAAAAAATSSGGKQPVNLAVLRDRCDVSPWSTREDWINWMRKFNLFLLEESPNAALRSCSTLATQYPPLARDLFNVGFMTMWLATGETDQGQLVTAMHTALRNPEAPNEIVQAVLNLAEFMEHDDKAIQIDIRSLAEYAMRSNAFAKALHFSELTFLMSSSAENLDRLIRAYTQLNQHDAATGLIKFATKLLPDLTLQNKWFERLERWGEALTFYEDQEAQRPDDMEVLLGKMRCLHHMCEWHKVTAQVEEVWDRVTEEYRPRVALLAAGAAWGSGELDKIDQYLRIIDKDSADQCFFRAVLAVNRQQDDARALIRETRRHIDRDMTGLDEGYGRSYGSVVRIQMLTELEEILEYRACEGQPKRQDEIRDTWDKRLQGVSREIDVWQKLLRVRATVLPPSEDMGVWLEFAELCRESGNLGFAENTIASILGVDPMHLNADMIYEAPCPVVYAYLEVLWARDEQRDVVYHFLDSYSKQLRYQYNREKRYEDLHLAAEEYLCNLPDNAADVEGILARFHLKKGEWYGELREERDRAYYDHVISCYSFATLMTPNWYNAWHAWAQANYEVVTAAEKDARAVTPDMLVTYIVPAVEGFAKSIALSSGSTLQDTLRFLALLFNYGYQAEVQTALAREVQNVPTETWLQVIPQLIARIHVPSTGVRHLIQQILAALGKVYPQALLFSLIVATKSESAPRRQLATETMNKLKLYSERLVTEAELVGRELIRTAVLWAELWQAAVEEASRQYLTYHNLNAMYEILRHHHQTLAAGPTTVKETQFVQQYGRDLAEAWNLVEQWRQTLDLNVLNQAWEIYSQLHKKFEKQPVKATTHSLDQMAPVLLSCQDMELMMPGLFQPGRPLVTIAKFDPTVYVYGTKQRPRRMAIYGSDGRKYQYLLKGHEDLRQDERVMQLFELVNNLLARDAETFKRHLDIERYPVVPLSPNTGLIGWVEDSDTLHALIKEFRDARDMALGIEHRYMQGMAPGYDHLPVLPKVEVFEAALNGTHGQDLYKVLWIKSKNSEVWLERRTCYTRSLAVMSIVGYVLGLGDRHPSNLMLHRVTGKIVHIDFGDCFEVAMNRDRFPETVPFRLTRMLIIAMEIAGIEGSFRVTCEHVMRVVRSNKDSMMAVLEAFVYDPLINWRLASNNNTRNVASATTGGADVATAGGSSSTTGGAGAAAGSRRSGAPQREDAIVDRDENYPTGNNEQINARALEVITRVSNKLTGRDFHPNEVLPVKQQVSNLIDQATSSENLCQLYVGWCSFW</sequence>
<evidence type="ECO:0000256" key="6">
    <source>
        <dbReference type="ARBA" id="ARBA00022840"/>
    </source>
</evidence>
<dbReference type="SUPFAM" id="SSF56112">
    <property type="entry name" value="Protein kinase-like (PK-like)"/>
    <property type="match status" value="1"/>
</dbReference>
<dbReference type="InterPro" id="IPR003151">
    <property type="entry name" value="PIK-rel_kinase_FAT"/>
</dbReference>
<dbReference type="InterPro" id="IPR018936">
    <property type="entry name" value="PI3/4_kinase_CS"/>
</dbReference>
<protein>
    <recommendedName>
        <fullName evidence="9">Serine/threonine-protein kinase TOR</fullName>
        <ecNumber evidence="9">2.7.11.1</ecNumber>
    </recommendedName>
</protein>
<evidence type="ECO:0000256" key="5">
    <source>
        <dbReference type="ARBA" id="ARBA00022777"/>
    </source>
</evidence>
<feature type="compositionally biased region" description="Basic and acidic residues" evidence="10">
    <location>
        <begin position="2357"/>
        <end position="2368"/>
    </location>
</feature>
<dbReference type="InterPro" id="IPR014009">
    <property type="entry name" value="PIK_FAT"/>
</dbReference>
<evidence type="ECO:0000256" key="1">
    <source>
        <dbReference type="ARBA" id="ARBA00011031"/>
    </source>
</evidence>
<keyword evidence="6 9" id="KW-0067">ATP-binding</keyword>
<dbReference type="GO" id="GO:0044877">
    <property type="term" value="F:protein-containing complex binding"/>
    <property type="evidence" value="ECO:0007669"/>
    <property type="project" value="InterPro"/>
</dbReference>
<dbReference type="InterPro" id="IPR036940">
    <property type="entry name" value="PI3/4_kinase_cat_sf"/>
</dbReference>
<comment type="catalytic activity">
    <reaction evidence="7 9">
        <text>L-threonyl-[protein] + ATP = O-phospho-L-threonyl-[protein] + ADP + H(+)</text>
        <dbReference type="Rhea" id="RHEA:46608"/>
        <dbReference type="Rhea" id="RHEA-COMP:11060"/>
        <dbReference type="Rhea" id="RHEA-COMP:11605"/>
        <dbReference type="ChEBI" id="CHEBI:15378"/>
        <dbReference type="ChEBI" id="CHEBI:30013"/>
        <dbReference type="ChEBI" id="CHEBI:30616"/>
        <dbReference type="ChEBI" id="CHEBI:61977"/>
        <dbReference type="ChEBI" id="CHEBI:456216"/>
        <dbReference type="EC" id="2.7.11.1"/>
    </reaction>
</comment>
<dbReference type="Pfam" id="PF23593">
    <property type="entry name" value="HEAT_ATR"/>
    <property type="match status" value="1"/>
</dbReference>
<dbReference type="PROSITE" id="PS50290">
    <property type="entry name" value="PI3_4_KINASE_3"/>
    <property type="match status" value="1"/>
</dbReference>
<dbReference type="InterPro" id="IPR016024">
    <property type="entry name" value="ARM-type_fold"/>
</dbReference>
<dbReference type="InterPro" id="IPR000403">
    <property type="entry name" value="PI3/4_kinase_cat_dom"/>
</dbReference>
<dbReference type="InterPro" id="IPR026683">
    <property type="entry name" value="TOR_cat"/>
</dbReference>
<name>A0A9W8AAP6_9FUNG</name>
<dbReference type="GO" id="GO:0005524">
    <property type="term" value="F:ATP binding"/>
    <property type="evidence" value="ECO:0007669"/>
    <property type="project" value="UniProtKB-KW"/>
</dbReference>
<comment type="caution">
    <text evidence="14">The sequence shown here is derived from an EMBL/GenBank/DDBJ whole genome shotgun (WGS) entry which is preliminary data.</text>
</comment>
<dbReference type="Pfam" id="PF11865">
    <property type="entry name" value="mTOR_dom"/>
    <property type="match status" value="1"/>
</dbReference>
<keyword evidence="5 9" id="KW-0418">Kinase</keyword>
<proteinExistence type="inferred from homology"/>
<evidence type="ECO:0000259" key="12">
    <source>
        <dbReference type="PROSITE" id="PS51189"/>
    </source>
</evidence>
<evidence type="ECO:0000256" key="8">
    <source>
        <dbReference type="ARBA" id="ARBA00048679"/>
    </source>
</evidence>
<dbReference type="PANTHER" id="PTHR11139">
    <property type="entry name" value="ATAXIA TELANGIECTASIA MUTATED ATM -RELATED"/>
    <property type="match status" value="1"/>
</dbReference>
<dbReference type="SMART" id="SM01346">
    <property type="entry name" value="DUF3385"/>
    <property type="match status" value="1"/>
</dbReference>
<dbReference type="InterPro" id="IPR057564">
    <property type="entry name" value="HEAT_ATR"/>
</dbReference>
<feature type="domain" description="PI3K/PI4K catalytic" evidence="11">
    <location>
        <begin position="2037"/>
        <end position="2352"/>
    </location>
</feature>
<evidence type="ECO:0000256" key="4">
    <source>
        <dbReference type="ARBA" id="ARBA00022741"/>
    </source>
</evidence>
<dbReference type="GO" id="GO:0038202">
    <property type="term" value="P:TORC1 signaling"/>
    <property type="evidence" value="ECO:0007669"/>
    <property type="project" value="TreeGrafter"/>
</dbReference>
<dbReference type="Gene3D" id="3.30.1010.10">
    <property type="entry name" value="Phosphatidylinositol 3-kinase Catalytic Subunit, Chain A, domain 4"/>
    <property type="match status" value="1"/>
</dbReference>
<dbReference type="InterPro" id="IPR003152">
    <property type="entry name" value="FATC_dom"/>
</dbReference>
<dbReference type="InterPro" id="IPR011009">
    <property type="entry name" value="Kinase-like_dom_sf"/>
</dbReference>
<dbReference type="Pfam" id="PF02259">
    <property type="entry name" value="FAT"/>
    <property type="match status" value="1"/>
</dbReference>
<dbReference type="Gene3D" id="1.10.1070.11">
    <property type="entry name" value="Phosphatidylinositol 3-/4-kinase, catalytic domain"/>
    <property type="match status" value="1"/>
</dbReference>
<dbReference type="InterPro" id="IPR024585">
    <property type="entry name" value="mTOR_dom"/>
</dbReference>
<feature type="domain" description="FATC" evidence="13">
    <location>
        <begin position="2401"/>
        <end position="2433"/>
    </location>
</feature>
<dbReference type="Proteomes" id="UP001150569">
    <property type="component" value="Unassembled WGS sequence"/>
</dbReference>
<feature type="domain" description="FAT" evidence="12">
    <location>
        <begin position="1309"/>
        <end position="1863"/>
    </location>
</feature>
<keyword evidence="15" id="KW-1185">Reference proteome</keyword>
<comment type="similarity">
    <text evidence="1 9">Belongs to the PI3/PI4-kinase family.</text>
</comment>
<dbReference type="InterPro" id="IPR036738">
    <property type="entry name" value="FRB_sf"/>
</dbReference>
<dbReference type="PANTHER" id="PTHR11139:SF9">
    <property type="entry name" value="SERINE_THREONINE-PROTEIN KINASE MTOR"/>
    <property type="match status" value="1"/>
</dbReference>
<dbReference type="SMART" id="SM01343">
    <property type="entry name" value="FATC"/>
    <property type="match status" value="1"/>
</dbReference>
<dbReference type="PROSITE" id="PS00916">
    <property type="entry name" value="PI3_4_KINASE_2"/>
    <property type="match status" value="1"/>
</dbReference>
<accession>A0A9W8AAP6</accession>
<organism evidence="14 15">
    <name type="scientific">Tieghemiomyces parasiticus</name>
    <dbReference type="NCBI Taxonomy" id="78921"/>
    <lineage>
        <taxon>Eukaryota</taxon>
        <taxon>Fungi</taxon>
        <taxon>Fungi incertae sedis</taxon>
        <taxon>Zoopagomycota</taxon>
        <taxon>Kickxellomycotina</taxon>
        <taxon>Dimargaritomycetes</taxon>
        <taxon>Dimargaritales</taxon>
        <taxon>Dimargaritaceae</taxon>
        <taxon>Tieghemiomyces</taxon>
    </lineage>
</organism>
<dbReference type="SUPFAM" id="SSF48371">
    <property type="entry name" value="ARM repeat"/>
    <property type="match status" value="2"/>
</dbReference>
<dbReference type="GO" id="GO:0031932">
    <property type="term" value="C:TORC2 complex"/>
    <property type="evidence" value="ECO:0007669"/>
    <property type="project" value="TreeGrafter"/>
</dbReference>
<dbReference type="PROSITE" id="PS00915">
    <property type="entry name" value="PI3_4_KINASE_1"/>
    <property type="match status" value="1"/>
</dbReference>
<keyword evidence="2 9" id="KW-0808">Transferase</keyword>
<dbReference type="InterPro" id="IPR009076">
    <property type="entry name" value="FRB_dom"/>
</dbReference>